<organism evidence="1 2">
    <name type="scientific">Sclerotinia sclerotiorum (strain ATCC 18683 / 1980 / Ss-1)</name>
    <name type="common">White mold</name>
    <name type="synonym">Whetzelinia sclerotiorum</name>
    <dbReference type="NCBI Taxonomy" id="665079"/>
    <lineage>
        <taxon>Eukaryota</taxon>
        <taxon>Fungi</taxon>
        <taxon>Dikarya</taxon>
        <taxon>Ascomycota</taxon>
        <taxon>Pezizomycotina</taxon>
        <taxon>Leotiomycetes</taxon>
        <taxon>Helotiales</taxon>
        <taxon>Sclerotiniaceae</taxon>
        <taxon>Sclerotinia</taxon>
    </lineage>
</organism>
<dbReference type="RefSeq" id="XP_001596259.1">
    <property type="nucleotide sequence ID" value="XM_001596209.1"/>
</dbReference>
<dbReference type="GeneID" id="5492616"/>
<gene>
    <name evidence="1" type="ORF">SS1G_02479</name>
</gene>
<sequence>MTVNSHFRFAPLNTFAKFKMSKKCSPCWDIVAREFVGGKKYSVVK</sequence>
<dbReference type="InParanoid" id="A7EAZ3"/>
<reference evidence="2" key="1">
    <citation type="journal article" date="2011" name="PLoS Genet.">
        <title>Genomic analysis of the necrotrophic fungal pathogens Sclerotinia sclerotiorum and Botrytis cinerea.</title>
        <authorList>
            <person name="Amselem J."/>
            <person name="Cuomo C.A."/>
            <person name="van Kan J.A."/>
            <person name="Viaud M."/>
            <person name="Benito E.P."/>
            <person name="Couloux A."/>
            <person name="Coutinho P.M."/>
            <person name="de Vries R.P."/>
            <person name="Dyer P.S."/>
            <person name="Fillinger S."/>
            <person name="Fournier E."/>
            <person name="Gout L."/>
            <person name="Hahn M."/>
            <person name="Kohn L."/>
            <person name="Lapalu N."/>
            <person name="Plummer K.M."/>
            <person name="Pradier J.M."/>
            <person name="Quevillon E."/>
            <person name="Sharon A."/>
            <person name="Simon A."/>
            <person name="ten Have A."/>
            <person name="Tudzynski B."/>
            <person name="Tudzynski P."/>
            <person name="Wincker P."/>
            <person name="Andrew M."/>
            <person name="Anthouard V."/>
            <person name="Beever R.E."/>
            <person name="Beffa R."/>
            <person name="Benoit I."/>
            <person name="Bouzid O."/>
            <person name="Brault B."/>
            <person name="Chen Z."/>
            <person name="Choquer M."/>
            <person name="Collemare J."/>
            <person name="Cotton P."/>
            <person name="Danchin E.G."/>
            <person name="Da Silva C."/>
            <person name="Gautier A."/>
            <person name="Giraud C."/>
            <person name="Giraud T."/>
            <person name="Gonzalez C."/>
            <person name="Grossetete S."/>
            <person name="Guldener U."/>
            <person name="Henrissat B."/>
            <person name="Howlett B.J."/>
            <person name="Kodira C."/>
            <person name="Kretschmer M."/>
            <person name="Lappartient A."/>
            <person name="Leroch M."/>
            <person name="Levis C."/>
            <person name="Mauceli E."/>
            <person name="Neuveglise C."/>
            <person name="Oeser B."/>
            <person name="Pearson M."/>
            <person name="Poulain J."/>
            <person name="Poussereau N."/>
            <person name="Quesneville H."/>
            <person name="Rascle C."/>
            <person name="Schumacher J."/>
            <person name="Segurens B."/>
            <person name="Sexton A."/>
            <person name="Silva E."/>
            <person name="Sirven C."/>
            <person name="Soanes D.M."/>
            <person name="Talbot N.J."/>
            <person name="Templeton M."/>
            <person name="Yandava C."/>
            <person name="Yarden O."/>
            <person name="Zeng Q."/>
            <person name="Rollins J.A."/>
            <person name="Lebrun M.H."/>
            <person name="Dickman M."/>
        </authorList>
    </citation>
    <scope>NUCLEOTIDE SEQUENCE [LARGE SCALE GENOMIC DNA]</scope>
    <source>
        <strain evidence="2">ATCC 18683 / 1980 / Ss-1</strain>
    </source>
</reference>
<dbReference type="Proteomes" id="UP000001312">
    <property type="component" value="Unassembled WGS sequence"/>
</dbReference>
<proteinExistence type="predicted"/>
<dbReference type="EMBL" id="CH476623">
    <property type="protein sequence ID" value="EDN99621.1"/>
    <property type="molecule type" value="Genomic_DNA"/>
</dbReference>
<keyword evidence="2" id="KW-1185">Reference proteome</keyword>
<evidence type="ECO:0000313" key="2">
    <source>
        <dbReference type="Proteomes" id="UP000001312"/>
    </source>
</evidence>
<dbReference type="KEGG" id="ssl:SS1G_02479"/>
<protein>
    <submittedName>
        <fullName evidence="1">Uncharacterized protein</fullName>
    </submittedName>
</protein>
<name>A7EAZ3_SCLS1</name>
<dbReference type="HOGENOM" id="CLU_3207880_0_0_1"/>
<accession>A7EAZ3</accession>
<dbReference type="AlphaFoldDB" id="A7EAZ3"/>
<evidence type="ECO:0000313" key="1">
    <source>
        <dbReference type="EMBL" id="EDN99621.1"/>
    </source>
</evidence>